<evidence type="ECO:0000256" key="6">
    <source>
        <dbReference type="ARBA" id="ARBA00022840"/>
    </source>
</evidence>
<dbReference type="PIRSF" id="PIRSF005719">
    <property type="entry name" value="SMC"/>
    <property type="match status" value="1"/>
</dbReference>
<dbReference type="AlphaFoldDB" id="T1J4U1"/>
<feature type="coiled-coil region" evidence="12">
    <location>
        <begin position="765"/>
        <end position="813"/>
    </location>
</feature>
<keyword evidence="15" id="KW-1185">Reference proteome</keyword>
<comment type="subcellular location">
    <subcellularLocation>
        <location evidence="1 11">Nucleus</location>
    </subcellularLocation>
</comment>
<comment type="similarity">
    <text evidence="2">Belongs to the SMC family. SMC4 subfamily.</text>
</comment>
<dbReference type="Gene3D" id="3.30.70.1620">
    <property type="match status" value="1"/>
</dbReference>
<evidence type="ECO:0000256" key="12">
    <source>
        <dbReference type="SAM" id="Coils"/>
    </source>
</evidence>
<evidence type="ECO:0000256" key="3">
    <source>
        <dbReference type="ARBA" id="ARBA00022618"/>
    </source>
</evidence>
<dbReference type="OMA" id="CPALDNM"/>
<evidence type="ECO:0000256" key="10">
    <source>
        <dbReference type="ARBA" id="ARBA00023306"/>
    </source>
</evidence>
<dbReference type="PANTHER" id="PTHR18937:SF172">
    <property type="entry name" value="STRUCTURAL MAINTENANCE OF CHROMOSOMES PROTEIN"/>
    <property type="match status" value="1"/>
</dbReference>
<feature type="coiled-coil region" evidence="12">
    <location>
        <begin position="348"/>
        <end position="410"/>
    </location>
</feature>
<feature type="coiled-coil region" evidence="12">
    <location>
        <begin position="443"/>
        <end position="565"/>
    </location>
</feature>
<keyword evidence="7 12" id="KW-0175">Coiled coil</keyword>
<dbReference type="Pfam" id="PF06470">
    <property type="entry name" value="SMC_hinge"/>
    <property type="match status" value="1"/>
</dbReference>
<evidence type="ECO:0000256" key="1">
    <source>
        <dbReference type="ARBA" id="ARBA00004123"/>
    </source>
</evidence>
<dbReference type="GO" id="GO:0005634">
    <property type="term" value="C:nucleus"/>
    <property type="evidence" value="ECO:0007669"/>
    <property type="project" value="UniProtKB-SubCell"/>
</dbReference>
<evidence type="ECO:0000256" key="9">
    <source>
        <dbReference type="ARBA" id="ARBA00023242"/>
    </source>
</evidence>
<keyword evidence="5" id="KW-0498">Mitosis</keyword>
<keyword evidence="3" id="KW-0132">Cell division</keyword>
<dbReference type="PANTHER" id="PTHR18937">
    <property type="entry name" value="STRUCTURAL MAINTENANCE OF CHROMOSOMES SMC FAMILY MEMBER"/>
    <property type="match status" value="1"/>
</dbReference>
<reference evidence="14" key="2">
    <citation type="submission" date="2015-02" db="UniProtKB">
        <authorList>
            <consortium name="EnsemblMetazoa"/>
        </authorList>
    </citation>
    <scope>IDENTIFICATION</scope>
</reference>
<dbReference type="FunFam" id="3.30.70.1620:FF:000003">
    <property type="entry name" value="Structural maintenance of chromosomes 4"/>
    <property type="match status" value="1"/>
</dbReference>
<dbReference type="FunFam" id="3.40.50.300:FF:000585">
    <property type="entry name" value="Structural maintenance of chromosomes 4"/>
    <property type="match status" value="1"/>
</dbReference>
<protein>
    <recommendedName>
        <fullName evidence="11">Structural maintenance of chromosomes protein</fullName>
    </recommendedName>
</protein>
<keyword evidence="8" id="KW-0226">DNA condensation</keyword>
<evidence type="ECO:0000256" key="2">
    <source>
        <dbReference type="ARBA" id="ARBA00006005"/>
    </source>
</evidence>
<dbReference type="PhylomeDB" id="T1J4U1"/>
<feature type="coiled-coil region" evidence="12">
    <location>
        <begin position="881"/>
        <end position="992"/>
    </location>
</feature>
<dbReference type="STRING" id="126957.T1J4U1"/>
<evidence type="ECO:0000313" key="15">
    <source>
        <dbReference type="Proteomes" id="UP000014500"/>
    </source>
</evidence>
<dbReference type="InterPro" id="IPR036277">
    <property type="entry name" value="SMC_hinge_sf"/>
</dbReference>
<dbReference type="GO" id="GO:0000796">
    <property type="term" value="C:condensin complex"/>
    <property type="evidence" value="ECO:0007669"/>
    <property type="project" value="TreeGrafter"/>
</dbReference>
<dbReference type="GO" id="GO:0005524">
    <property type="term" value="F:ATP binding"/>
    <property type="evidence" value="ECO:0007669"/>
    <property type="project" value="UniProtKB-KW"/>
</dbReference>
<evidence type="ECO:0000313" key="14">
    <source>
        <dbReference type="EnsemblMetazoa" id="SMAR008637-PA"/>
    </source>
</evidence>
<organism evidence="14 15">
    <name type="scientific">Strigamia maritima</name>
    <name type="common">European centipede</name>
    <name type="synonym">Geophilus maritimus</name>
    <dbReference type="NCBI Taxonomy" id="126957"/>
    <lineage>
        <taxon>Eukaryota</taxon>
        <taxon>Metazoa</taxon>
        <taxon>Ecdysozoa</taxon>
        <taxon>Arthropoda</taxon>
        <taxon>Myriapoda</taxon>
        <taxon>Chilopoda</taxon>
        <taxon>Pleurostigmophora</taxon>
        <taxon>Geophilomorpha</taxon>
        <taxon>Linotaeniidae</taxon>
        <taxon>Strigamia</taxon>
    </lineage>
</organism>
<dbReference type="eggNOG" id="KOG0996">
    <property type="taxonomic scope" value="Eukaryota"/>
</dbReference>
<dbReference type="HOGENOM" id="CLU_001042_4_1_1"/>
<dbReference type="FunFam" id="3.40.50.300:FF:000481">
    <property type="entry name" value="Structural maintenance of chromosomes 4"/>
    <property type="match status" value="1"/>
</dbReference>
<dbReference type="Gene3D" id="3.40.50.300">
    <property type="entry name" value="P-loop containing nucleotide triphosphate hydrolases"/>
    <property type="match status" value="2"/>
</dbReference>
<accession>T1J4U1</accession>
<keyword evidence="6" id="KW-0067">ATP-binding</keyword>
<dbReference type="InterPro" id="IPR024704">
    <property type="entry name" value="SMC"/>
</dbReference>
<dbReference type="EnsemblMetazoa" id="SMAR008637-RA">
    <property type="protein sequence ID" value="SMAR008637-PA"/>
    <property type="gene ID" value="SMAR008637"/>
</dbReference>
<feature type="coiled-coil region" evidence="12">
    <location>
        <begin position="246"/>
        <end position="273"/>
    </location>
</feature>
<dbReference type="SUPFAM" id="SSF75553">
    <property type="entry name" value="Smc hinge domain"/>
    <property type="match status" value="1"/>
</dbReference>
<dbReference type="SUPFAM" id="SSF52540">
    <property type="entry name" value="P-loop containing nucleoside triphosphate hydrolases"/>
    <property type="match status" value="1"/>
</dbReference>
<dbReference type="GO" id="GO:0051301">
    <property type="term" value="P:cell division"/>
    <property type="evidence" value="ECO:0007669"/>
    <property type="project" value="UniProtKB-KW"/>
</dbReference>
<keyword evidence="9 11" id="KW-0539">Nucleus</keyword>
<dbReference type="InterPro" id="IPR003395">
    <property type="entry name" value="RecF/RecN/SMC_N"/>
</dbReference>
<reference evidence="15" key="1">
    <citation type="submission" date="2011-05" db="EMBL/GenBank/DDBJ databases">
        <authorList>
            <person name="Richards S.R."/>
            <person name="Qu J."/>
            <person name="Jiang H."/>
            <person name="Jhangiani S.N."/>
            <person name="Agravi P."/>
            <person name="Goodspeed R."/>
            <person name="Gross S."/>
            <person name="Mandapat C."/>
            <person name="Jackson L."/>
            <person name="Mathew T."/>
            <person name="Pu L."/>
            <person name="Thornton R."/>
            <person name="Saada N."/>
            <person name="Wilczek-Boney K.B."/>
            <person name="Lee S."/>
            <person name="Kovar C."/>
            <person name="Wu Y."/>
            <person name="Scherer S.E."/>
            <person name="Worley K.C."/>
            <person name="Muzny D.M."/>
            <person name="Gibbs R."/>
        </authorList>
    </citation>
    <scope>NUCLEOTIDE SEQUENCE</scope>
    <source>
        <strain evidence="15">Brora</strain>
    </source>
</reference>
<proteinExistence type="inferred from homology"/>
<keyword evidence="10" id="KW-0131">Cell cycle</keyword>
<evidence type="ECO:0000256" key="11">
    <source>
        <dbReference type="PIRNR" id="PIRNR005719"/>
    </source>
</evidence>
<dbReference type="Gene3D" id="1.20.1060.20">
    <property type="match status" value="1"/>
</dbReference>
<feature type="domain" description="SMC hinge" evidence="13">
    <location>
        <begin position="592"/>
        <end position="708"/>
    </location>
</feature>
<keyword evidence="4" id="KW-0547">Nucleotide-binding</keyword>
<dbReference type="Pfam" id="PF02463">
    <property type="entry name" value="SMC_N"/>
    <property type="match status" value="1"/>
</dbReference>
<evidence type="ECO:0000256" key="4">
    <source>
        <dbReference type="ARBA" id="ARBA00022741"/>
    </source>
</evidence>
<evidence type="ECO:0000256" key="7">
    <source>
        <dbReference type="ARBA" id="ARBA00023054"/>
    </source>
</evidence>
<dbReference type="SMART" id="SM00968">
    <property type="entry name" value="SMC_hinge"/>
    <property type="match status" value="1"/>
</dbReference>
<dbReference type="InterPro" id="IPR027417">
    <property type="entry name" value="P-loop_NTPase"/>
</dbReference>
<dbReference type="InterPro" id="IPR010935">
    <property type="entry name" value="SMC_hinge"/>
</dbReference>
<dbReference type="Proteomes" id="UP000014500">
    <property type="component" value="Unassembled WGS sequence"/>
</dbReference>
<dbReference type="EMBL" id="JH431849">
    <property type="status" value="NOT_ANNOTATED_CDS"/>
    <property type="molecule type" value="Genomic_DNA"/>
</dbReference>
<evidence type="ECO:0000256" key="8">
    <source>
        <dbReference type="ARBA" id="ARBA00023067"/>
    </source>
</evidence>
<name>T1J4U1_STRMM</name>
<evidence type="ECO:0000259" key="13">
    <source>
        <dbReference type="SMART" id="SM00968"/>
    </source>
</evidence>
<dbReference type="GO" id="GO:0007076">
    <property type="term" value="P:mitotic chromosome condensation"/>
    <property type="evidence" value="ECO:0007669"/>
    <property type="project" value="TreeGrafter"/>
</dbReference>
<dbReference type="GO" id="GO:0016887">
    <property type="term" value="F:ATP hydrolysis activity"/>
    <property type="evidence" value="ECO:0007669"/>
    <property type="project" value="InterPro"/>
</dbReference>
<sequence length="1277" mass="146136">MSIDNNEDTPDVENEQPVEARVEVIENNITEENDGAIRIGDIYIPPPPAPACTFDSKGPRLIITHIESENFKSYAGKQPLGPFHKSFTSIVGPNGSGKSNVIDSMLFVFGYKAAKIRSKKIGVLIHNSNKHQSIRACTVTVYFKRIIDTPDDGFEDVPDSKFSISRTADRDNNSFYCINNRKCQFKEVAALLRHHGVDLDHNRFLILQGEVEQIALMKPKSQTEHDTGMLEYLEDIIGSNRFKNPIDILSKKVEELNEQRTEKLNRVKMVEKEKEELEAPKNEAISYLKEENEIFQLKNIVYQCNTLDAVQQQRKKEEEKEEFLASMKVMMDAIAEISAKVQENEKSYKKCAQERDKMLKELDATKARFNKLEAQDVRCREDMKHMKTQLTKLEQNLTKEKHKLEDLEAAPGKLEADIQELTDHRVNLSDNQKKEEAAVTKVMAGLREETKGLQEEKDVHEAELLKLKENVDAKKSKMDLAQAELNIYLSTEENERKKLQEMQNSYQQVCTDMEQYRNHVKEMKKRIPGLRKSLDSNRKELADVSEKEKKISEDLQNKRMKMEEARVAMQASKSKNRVLNALMEEKANGNITGIFGRLGDLGAIEEKYDVAISTACGSLDNIVTDTIDTAQKCVNYLKHNNVGHATFIGLDKMERWIGHANARINTPENVPRLFDLVRVNDKRISPAFYFALRDTLVAEDLNQATRIAFQGSTRYRVVTLKGELIDQSGTMSGGGNRVSKGRMGTNVVVTTEYTPQEVDQMGKRVDELTGQAIQFRRRKEELEEITSKESKEQEILERDHEKLTREIETLIQKEGLLSTNIKNQENRIKDVEPDKKKVERMQKDVAERTKKFDEAAEASYAVEKEVQRLHTIIMEVSGQKMKAAQKKLDAINKKIDDVDSAITKAKVGMKTAERNTTQTIRKITSLETEAKEAKKKSVQLQEELVKLEGDASELVENIDKFKSAAEEKEEVVTKAKQDLRTLQTELGKYNNDKVKVDHKIEHCNKEISERLQRAKYWKKELSNLELHEIDGETNESFKTYSEDELAEKDVKALKYRIVLIEEQLGKKKVNVGVIDEYKKKDKIYKQRVTDLDNVTSQRNAQRNAFDDLRKRRLNEFMTGFGIITQKLKEMYQMITLGGDAELELIDSLDPFSEGITFSVRPPKKSWKNISNLSGGEKTLSSLALVFALHYYKPTPLYVMDEIDAALDFRNVSIVGNYIKERTRNAQFIVISLRNNMFELADRLVGIYKTDDCTKSVTINPGQLGDEVVEDSRELTTS</sequence>
<evidence type="ECO:0000256" key="5">
    <source>
        <dbReference type="ARBA" id="ARBA00022776"/>
    </source>
</evidence>
<dbReference type="FunFam" id="1.20.1060.20:FF:000003">
    <property type="entry name" value="Structural maintenance of chromosomes 4"/>
    <property type="match status" value="1"/>
</dbReference>